<organism evidence="2 3">
    <name type="scientific">Leptospira yanagawae serovar Saopaulo str. Sao Paulo = ATCC 700523</name>
    <dbReference type="NCBI Taxonomy" id="1249483"/>
    <lineage>
        <taxon>Bacteria</taxon>
        <taxon>Pseudomonadati</taxon>
        <taxon>Spirochaetota</taxon>
        <taxon>Spirochaetia</taxon>
        <taxon>Leptospirales</taxon>
        <taxon>Leptospiraceae</taxon>
        <taxon>Leptospira</taxon>
    </lineage>
</organism>
<evidence type="ECO:0000256" key="1">
    <source>
        <dbReference type="SAM" id="MobiDB-lite"/>
    </source>
</evidence>
<evidence type="ECO:0000313" key="2">
    <source>
        <dbReference type="EMBL" id="EOQ90166.1"/>
    </source>
</evidence>
<dbReference type="STRING" id="1249483.LEP1GSC202_0451"/>
<dbReference type="Proteomes" id="UP000013996">
    <property type="component" value="Unassembled WGS sequence"/>
</dbReference>
<accession>A0A5E8HK22</accession>
<sequence length="100" mass="11378">MITRAERSEGRERKTETNPDKTKSALDLKKREMEEIKNEKRIVNNLAGIASKIVEKDPKQNKAKLSLPNRSVPKKKSSEKIGRLLLDKSTYVGAFKNKTP</sequence>
<evidence type="ECO:0000313" key="3">
    <source>
        <dbReference type="Proteomes" id="UP000013996"/>
    </source>
</evidence>
<protein>
    <submittedName>
        <fullName evidence="2">Uncharacterized protein</fullName>
    </submittedName>
</protein>
<feature type="region of interest" description="Disordered" evidence="1">
    <location>
        <begin position="1"/>
        <end position="27"/>
    </location>
</feature>
<reference evidence="2 3" key="1">
    <citation type="submission" date="2013-04" db="EMBL/GenBank/DDBJ databases">
        <authorList>
            <person name="Harkins D.M."/>
            <person name="Durkin A.S."/>
            <person name="Brinkac L.M."/>
            <person name="Haft D.H."/>
            <person name="Selengut J.D."/>
            <person name="Sanka R."/>
            <person name="DePew J."/>
            <person name="Purushe J."/>
            <person name="Hartskeerl R.A."/>
            <person name="Ahmed A."/>
            <person name="van der Linden H."/>
            <person name="Goris M.G.A."/>
            <person name="Vinetz J.M."/>
            <person name="Sutton G.G."/>
            <person name="Nierman W.C."/>
            <person name="Fouts D.E."/>
        </authorList>
    </citation>
    <scope>NUCLEOTIDE SEQUENCE [LARGE SCALE GENOMIC DNA]</scope>
    <source>
        <strain evidence="2 3">Sao Paulo</strain>
    </source>
</reference>
<dbReference type="EMBL" id="AOGX02000013">
    <property type="protein sequence ID" value="EOQ90166.1"/>
    <property type="molecule type" value="Genomic_DNA"/>
</dbReference>
<gene>
    <name evidence="2" type="ORF">LEP1GSC202_0451</name>
</gene>
<proteinExistence type="predicted"/>
<dbReference type="AlphaFoldDB" id="A0A5E8HK22"/>
<name>A0A5E8HK22_9LEPT</name>
<comment type="caution">
    <text evidence="2">The sequence shown here is derived from an EMBL/GenBank/DDBJ whole genome shotgun (WGS) entry which is preliminary data.</text>
</comment>
<feature type="region of interest" description="Disordered" evidence="1">
    <location>
        <begin position="58"/>
        <end position="78"/>
    </location>
</feature>